<evidence type="ECO:0000313" key="4">
    <source>
        <dbReference type="EMBL" id="PHH74680.1"/>
    </source>
</evidence>
<gene>
    <name evidence="4" type="ORF">CDD80_2898</name>
</gene>
<dbReference type="STRING" id="2004952.A0A2C5Z4G4"/>
<evidence type="ECO:0008006" key="6">
    <source>
        <dbReference type="Google" id="ProtNLM"/>
    </source>
</evidence>
<dbReference type="Gene3D" id="2.40.50.140">
    <property type="entry name" value="Nucleic acid-binding proteins"/>
    <property type="match status" value="1"/>
</dbReference>
<organism evidence="4 5">
    <name type="scientific">Ophiocordyceps camponoti-rufipedis</name>
    <dbReference type="NCBI Taxonomy" id="2004952"/>
    <lineage>
        <taxon>Eukaryota</taxon>
        <taxon>Fungi</taxon>
        <taxon>Dikarya</taxon>
        <taxon>Ascomycota</taxon>
        <taxon>Pezizomycotina</taxon>
        <taxon>Sordariomycetes</taxon>
        <taxon>Hypocreomycetidae</taxon>
        <taxon>Hypocreales</taxon>
        <taxon>Ophiocordycipitaceae</taxon>
        <taxon>Ophiocordyceps</taxon>
    </lineage>
</organism>
<dbReference type="GO" id="GO:0006260">
    <property type="term" value="P:DNA replication"/>
    <property type="evidence" value="ECO:0007669"/>
    <property type="project" value="InterPro"/>
</dbReference>
<evidence type="ECO:0000256" key="1">
    <source>
        <dbReference type="ARBA" id="ARBA00004123"/>
    </source>
</evidence>
<dbReference type="InterPro" id="IPR012340">
    <property type="entry name" value="NA-bd_OB-fold"/>
</dbReference>
<keyword evidence="3" id="KW-0539">Nucleus</keyword>
<dbReference type="Proteomes" id="UP000226431">
    <property type="component" value="Unassembled WGS sequence"/>
</dbReference>
<dbReference type="SUPFAM" id="SSF50249">
    <property type="entry name" value="Nucleic acid-binding proteins"/>
    <property type="match status" value="1"/>
</dbReference>
<proteinExistence type="inferred from homology"/>
<protein>
    <recommendedName>
        <fullName evidence="6">Replication factor A protein 3</fullName>
    </recommendedName>
</protein>
<dbReference type="Pfam" id="PF08661">
    <property type="entry name" value="Rep_fac-A_3"/>
    <property type="match status" value="1"/>
</dbReference>
<dbReference type="GO" id="GO:0006310">
    <property type="term" value="P:DNA recombination"/>
    <property type="evidence" value="ECO:0007669"/>
    <property type="project" value="InterPro"/>
</dbReference>
<reference evidence="4 5" key="1">
    <citation type="submission" date="2017-06" db="EMBL/GenBank/DDBJ databases">
        <title>Ant-infecting Ophiocordyceps genomes reveal a high diversity of potential behavioral manipulation genes and a possible major role for enterotoxins.</title>
        <authorList>
            <person name="De Bekker C."/>
            <person name="Evans H.C."/>
            <person name="Brachmann A."/>
            <person name="Hughes D.P."/>
        </authorList>
    </citation>
    <scope>NUCLEOTIDE SEQUENCE [LARGE SCALE GENOMIC DNA]</scope>
    <source>
        <strain evidence="4 5">Map16</strain>
    </source>
</reference>
<dbReference type="CDD" id="cd04479">
    <property type="entry name" value="RPA3"/>
    <property type="match status" value="1"/>
</dbReference>
<evidence type="ECO:0000256" key="3">
    <source>
        <dbReference type="ARBA" id="ARBA00023242"/>
    </source>
</evidence>
<comment type="subcellular location">
    <subcellularLocation>
        <location evidence="1">Nucleus</location>
    </subcellularLocation>
</comment>
<dbReference type="InterPro" id="IPR013970">
    <property type="entry name" value="Rfa2"/>
</dbReference>
<dbReference type="GO" id="GO:0006281">
    <property type="term" value="P:DNA repair"/>
    <property type="evidence" value="ECO:0007669"/>
    <property type="project" value="InterPro"/>
</dbReference>
<dbReference type="EMBL" id="NJES01000259">
    <property type="protein sequence ID" value="PHH74680.1"/>
    <property type="molecule type" value="Genomic_DNA"/>
</dbReference>
<keyword evidence="5" id="KW-1185">Reference proteome</keyword>
<dbReference type="AlphaFoldDB" id="A0A2C5Z4G4"/>
<dbReference type="OrthoDB" id="188186at2759"/>
<dbReference type="GO" id="GO:0031981">
    <property type="term" value="C:nuclear lumen"/>
    <property type="evidence" value="ECO:0007669"/>
    <property type="project" value="UniProtKB-ARBA"/>
</dbReference>
<accession>A0A2C5Z4G4</accession>
<sequence>MSDQMCAPRVTATYLNTSVGRLVTMVGKVTQLRGDQAVLEADGAVNVALNHASYLFPSPHLTFLRITLRRQDSNLTNGNAAQIIGKVNPDLSIKALSSRDLGAGVDFTLCTAVVEATHRHKDIFISGA</sequence>
<comment type="caution">
    <text evidence="4">The sequence shown here is derived from an EMBL/GenBank/DDBJ whole genome shotgun (WGS) entry which is preliminary data.</text>
</comment>
<evidence type="ECO:0000256" key="2">
    <source>
        <dbReference type="ARBA" id="ARBA00009761"/>
    </source>
</evidence>
<evidence type="ECO:0000313" key="5">
    <source>
        <dbReference type="Proteomes" id="UP000226431"/>
    </source>
</evidence>
<comment type="similarity">
    <text evidence="2">Belongs to the replication factor A protein 3 family.</text>
</comment>
<name>A0A2C5Z4G4_9HYPO</name>
<dbReference type="GO" id="GO:0003677">
    <property type="term" value="F:DNA binding"/>
    <property type="evidence" value="ECO:0007669"/>
    <property type="project" value="InterPro"/>
</dbReference>